<feature type="transmembrane region" description="Helical" evidence="6">
    <location>
        <begin position="414"/>
        <end position="437"/>
    </location>
</feature>
<feature type="transmembrane region" description="Helical" evidence="6">
    <location>
        <begin position="279"/>
        <end position="301"/>
    </location>
</feature>
<dbReference type="Pfam" id="PF04515">
    <property type="entry name" value="Choline_transpo"/>
    <property type="match status" value="1"/>
</dbReference>
<evidence type="ECO:0000256" key="6">
    <source>
        <dbReference type="RuleBase" id="RU368066"/>
    </source>
</evidence>
<dbReference type="InterPro" id="IPR007603">
    <property type="entry name" value="Choline_transptr-like"/>
</dbReference>
<dbReference type="EMBL" id="HBGW01026840">
    <property type="protein sequence ID" value="CAD9544919.1"/>
    <property type="molecule type" value="Transcribed_RNA"/>
</dbReference>
<sequence length="476" mass="50868">MVYGALADQQAFRTDPLLSDEDGIREGGQRAQANPAFPADRKFRDVFWAALFLVVFVGTLASAMWFSSKINVHWKHRADHVADTPEMWALLVAGLVAMLASSAASLAFFGLVAVAPSFVVWTSLLFQPAFMIASGAILICFGGTAAIAHASCFILVGLLALAITFCCLWRHIPFMILVVETVSRVITSNPAMAGVSVLGSLLAALWLSSVSLAAAGAHLALSDKVDGSNPSAGYGFLFVLVFVFVWGSQVFHNVCHLTYCGVVGRWYHGVDEHAAVSKSLGVACTTSFGSVCFGSFLVALVRAVQAVVDRAATDAENNRNIACCVILTILKCIVECIGDILQYFNEWAYVQCAIRGTSFLESASITKSMLTCANVKYIVQDLFIDSVAFFGALLCSLVGMGAGALVGWSFNSLALWAGGFIGFLSGLMAGSAATSILSSGAKTILALWAEDTAPLRLHRPEVHKEFEQRIFTRARV</sequence>
<evidence type="ECO:0000256" key="4">
    <source>
        <dbReference type="ARBA" id="ARBA00022989"/>
    </source>
</evidence>
<accession>A0A6U6KYM8</accession>
<comment type="subcellular location">
    <subcellularLocation>
        <location evidence="6">Cell membrane</location>
        <topology evidence="6">Multi-pass membrane protein</topology>
    </subcellularLocation>
    <subcellularLocation>
        <location evidence="1">Membrane</location>
        <topology evidence="1">Multi-pass membrane protein</topology>
    </subcellularLocation>
</comment>
<feature type="transmembrane region" description="Helical" evidence="6">
    <location>
        <begin position="153"/>
        <end position="172"/>
    </location>
</feature>
<organism evidence="9">
    <name type="scientific">Zooxanthella nutricula</name>
    <dbReference type="NCBI Taxonomy" id="1333877"/>
    <lineage>
        <taxon>Eukaryota</taxon>
        <taxon>Sar</taxon>
        <taxon>Alveolata</taxon>
        <taxon>Dinophyceae</taxon>
        <taxon>Peridiniales</taxon>
        <taxon>Peridiniales incertae sedis</taxon>
        <taxon>Zooxanthella</taxon>
    </lineage>
</organism>
<feature type="transmembrane region" description="Helical" evidence="6">
    <location>
        <begin position="192"/>
        <end position="221"/>
    </location>
</feature>
<reference evidence="9" key="1">
    <citation type="submission" date="2021-01" db="EMBL/GenBank/DDBJ databases">
        <authorList>
            <person name="Corre E."/>
            <person name="Pelletier E."/>
            <person name="Niang G."/>
            <person name="Scheremetjew M."/>
            <person name="Finn R."/>
            <person name="Kale V."/>
            <person name="Holt S."/>
            <person name="Cochrane G."/>
            <person name="Meng A."/>
            <person name="Brown T."/>
            <person name="Cohen L."/>
        </authorList>
    </citation>
    <scope>NUCLEOTIDE SEQUENCE</scope>
    <source>
        <strain evidence="9">RCC3387</strain>
    </source>
</reference>
<comment type="function">
    <text evidence="6">Choline transporter.</text>
</comment>
<keyword evidence="3 6" id="KW-0812">Transmembrane</keyword>
<evidence type="ECO:0000313" key="9">
    <source>
        <dbReference type="EMBL" id="CAD9544919.1"/>
    </source>
</evidence>
<evidence type="ECO:0000313" key="8">
    <source>
        <dbReference type="EMBL" id="CAD9544916.1"/>
    </source>
</evidence>
<evidence type="ECO:0000256" key="3">
    <source>
        <dbReference type="ARBA" id="ARBA00022692"/>
    </source>
</evidence>
<feature type="transmembrane region" description="Helical" evidence="6">
    <location>
        <begin position="118"/>
        <end position="141"/>
    </location>
</feature>
<keyword evidence="4 6" id="KW-1133">Transmembrane helix</keyword>
<feature type="transmembrane region" description="Helical" evidence="6">
    <location>
        <begin position="387"/>
        <end position="408"/>
    </location>
</feature>
<protein>
    <recommendedName>
        <fullName evidence="6">Choline transporter-like protein</fullName>
    </recommendedName>
</protein>
<dbReference type="PANTHER" id="PTHR12385:SF4">
    <property type="entry name" value="PROTEIN PNS1"/>
    <property type="match status" value="1"/>
</dbReference>
<keyword evidence="5 6" id="KW-0472">Membrane</keyword>
<evidence type="ECO:0000256" key="2">
    <source>
        <dbReference type="ARBA" id="ARBA00007168"/>
    </source>
</evidence>
<dbReference type="EMBL" id="HBGW01026839">
    <property type="protein sequence ID" value="CAD9544916.1"/>
    <property type="molecule type" value="Transcribed_RNA"/>
</dbReference>
<dbReference type="AlphaFoldDB" id="A0A6U6KYM8"/>
<name>A0A6U6KYM8_9DINO</name>
<feature type="transmembrane region" description="Helical" evidence="6">
    <location>
        <begin position="233"/>
        <end position="259"/>
    </location>
</feature>
<dbReference type="GO" id="GO:0022857">
    <property type="term" value="F:transmembrane transporter activity"/>
    <property type="evidence" value="ECO:0007669"/>
    <property type="project" value="UniProtKB-UniRule"/>
</dbReference>
<dbReference type="PANTHER" id="PTHR12385">
    <property type="entry name" value="CHOLINE TRANSPORTER-LIKE (SLC FAMILY 44)"/>
    <property type="match status" value="1"/>
</dbReference>
<proteinExistence type="inferred from homology"/>
<evidence type="ECO:0000256" key="1">
    <source>
        <dbReference type="ARBA" id="ARBA00004141"/>
    </source>
</evidence>
<evidence type="ECO:0000256" key="5">
    <source>
        <dbReference type="ARBA" id="ARBA00023136"/>
    </source>
</evidence>
<gene>
    <name evidence="7" type="ORF">BRAN1462_LOCUS17075</name>
    <name evidence="8" type="ORF">BRAN1462_LOCUS17076</name>
    <name evidence="9" type="ORF">BRAN1462_LOCUS17077</name>
</gene>
<feature type="transmembrane region" description="Helical" evidence="6">
    <location>
        <begin position="87"/>
        <end position="112"/>
    </location>
</feature>
<feature type="transmembrane region" description="Helical" evidence="6">
    <location>
        <begin position="46"/>
        <end position="66"/>
    </location>
</feature>
<comment type="similarity">
    <text evidence="2 6">Belongs to the CTL (choline transporter-like) family.</text>
</comment>
<dbReference type="EMBL" id="HBGW01026838">
    <property type="protein sequence ID" value="CAD9544914.1"/>
    <property type="molecule type" value="Transcribed_RNA"/>
</dbReference>
<evidence type="ECO:0000313" key="7">
    <source>
        <dbReference type="EMBL" id="CAD9544914.1"/>
    </source>
</evidence>
<dbReference type="GO" id="GO:0005886">
    <property type="term" value="C:plasma membrane"/>
    <property type="evidence" value="ECO:0007669"/>
    <property type="project" value="UniProtKB-SubCell"/>
</dbReference>